<accession>A0A9W9S644</accession>
<reference evidence="1" key="2">
    <citation type="journal article" date="2023" name="IMA Fungus">
        <title>Comparative genomic study of the Penicillium genus elucidates a diverse pangenome and 15 lateral gene transfer events.</title>
        <authorList>
            <person name="Petersen C."/>
            <person name="Sorensen T."/>
            <person name="Nielsen M.R."/>
            <person name="Sondergaard T.E."/>
            <person name="Sorensen J.L."/>
            <person name="Fitzpatrick D.A."/>
            <person name="Frisvad J.C."/>
            <person name="Nielsen K.L."/>
        </authorList>
    </citation>
    <scope>NUCLEOTIDE SEQUENCE</scope>
    <source>
        <strain evidence="1">IBT 3081</strain>
    </source>
</reference>
<name>A0A9W9S644_9EURO</name>
<dbReference type="AlphaFoldDB" id="A0A9W9S644"/>
<protein>
    <submittedName>
        <fullName evidence="1">Uncharacterized protein</fullName>
    </submittedName>
</protein>
<dbReference type="GeneID" id="81461640"/>
<evidence type="ECO:0000313" key="1">
    <source>
        <dbReference type="EMBL" id="KAJ5372721.1"/>
    </source>
</evidence>
<comment type="caution">
    <text evidence="1">The sequence shown here is derived from an EMBL/GenBank/DDBJ whole genome shotgun (WGS) entry which is preliminary data.</text>
</comment>
<keyword evidence="2" id="KW-1185">Reference proteome</keyword>
<dbReference type="EMBL" id="JAPZBT010000002">
    <property type="protein sequence ID" value="KAJ5372721.1"/>
    <property type="molecule type" value="Genomic_DNA"/>
</dbReference>
<sequence>MGPSPPRATGSWTFAPSCASGKILCVLARRRVFQDAYDLFDWLERYMEARTELSEHTRGHLRIELERRIAALLDEMRRTYEEAKFDRSLIWEGAWRPT</sequence>
<organism evidence="1 2">
    <name type="scientific">Penicillium concentricum</name>
    <dbReference type="NCBI Taxonomy" id="293559"/>
    <lineage>
        <taxon>Eukaryota</taxon>
        <taxon>Fungi</taxon>
        <taxon>Dikarya</taxon>
        <taxon>Ascomycota</taxon>
        <taxon>Pezizomycotina</taxon>
        <taxon>Eurotiomycetes</taxon>
        <taxon>Eurotiomycetidae</taxon>
        <taxon>Eurotiales</taxon>
        <taxon>Aspergillaceae</taxon>
        <taxon>Penicillium</taxon>
    </lineage>
</organism>
<proteinExistence type="predicted"/>
<gene>
    <name evidence="1" type="ORF">N7517_004727</name>
</gene>
<dbReference type="RefSeq" id="XP_056578707.1">
    <property type="nucleotide sequence ID" value="XM_056722457.1"/>
</dbReference>
<dbReference type="Proteomes" id="UP001147752">
    <property type="component" value="Unassembled WGS sequence"/>
</dbReference>
<reference evidence="1" key="1">
    <citation type="submission" date="2022-12" db="EMBL/GenBank/DDBJ databases">
        <authorList>
            <person name="Petersen C."/>
        </authorList>
    </citation>
    <scope>NUCLEOTIDE SEQUENCE</scope>
    <source>
        <strain evidence="1">IBT 3081</strain>
    </source>
</reference>
<evidence type="ECO:0000313" key="2">
    <source>
        <dbReference type="Proteomes" id="UP001147752"/>
    </source>
</evidence>